<dbReference type="GO" id="GO:0005634">
    <property type="term" value="C:nucleus"/>
    <property type="evidence" value="ECO:0007669"/>
    <property type="project" value="UniProtKB-SubCell"/>
</dbReference>
<evidence type="ECO:0000313" key="5">
    <source>
        <dbReference type="Proteomes" id="UP000436088"/>
    </source>
</evidence>
<dbReference type="GO" id="GO:0005694">
    <property type="term" value="C:chromosome"/>
    <property type="evidence" value="ECO:0007669"/>
    <property type="project" value="UniProtKB-SubCell"/>
</dbReference>
<comment type="subcellular location">
    <subcellularLocation>
        <location evidence="1">Nucleus</location>
    </subcellularLocation>
    <subcellularLocation>
        <location evidence="1">Chromosome</location>
    </subcellularLocation>
</comment>
<keyword evidence="1" id="KW-0227">DNA damage</keyword>
<evidence type="ECO:0000259" key="3">
    <source>
        <dbReference type="Pfam" id="PF13087"/>
    </source>
</evidence>
<dbReference type="InterPro" id="IPR041679">
    <property type="entry name" value="DNA2/NAM7-like_C"/>
</dbReference>
<keyword evidence="1" id="KW-0238">DNA-binding</keyword>
<name>A0A6A2XTK3_HIBSY</name>
<dbReference type="InterPro" id="IPR027417">
    <property type="entry name" value="P-loop_NTPase"/>
</dbReference>
<dbReference type="SUPFAM" id="SSF52540">
    <property type="entry name" value="P-loop containing nucleoside triphosphate hydrolases"/>
    <property type="match status" value="1"/>
</dbReference>
<keyword evidence="1" id="KW-0547">Nucleotide-binding</keyword>
<dbReference type="PANTHER" id="PTHR10887">
    <property type="entry name" value="DNA2/NAM7 HELICASE FAMILY"/>
    <property type="match status" value="1"/>
</dbReference>
<dbReference type="GO" id="GO:0003677">
    <property type="term" value="F:DNA binding"/>
    <property type="evidence" value="ECO:0007669"/>
    <property type="project" value="UniProtKB-UniRule"/>
</dbReference>
<dbReference type="InterPro" id="IPR047187">
    <property type="entry name" value="SF1_C_Upf1"/>
</dbReference>
<dbReference type="GO" id="GO:0017108">
    <property type="term" value="F:5'-flap endonuclease activity"/>
    <property type="evidence" value="ECO:0007669"/>
    <property type="project" value="UniProtKB-UniRule"/>
</dbReference>
<keyword evidence="1" id="KW-0511">Multifunctional enzyme</keyword>
<feature type="compositionally biased region" description="Low complexity" evidence="2">
    <location>
        <begin position="10"/>
        <end position="26"/>
    </location>
</feature>
<evidence type="ECO:0000256" key="2">
    <source>
        <dbReference type="SAM" id="MobiDB-lite"/>
    </source>
</evidence>
<feature type="domain" description="DNA2/NAM7 helicase-like C-terminal" evidence="3">
    <location>
        <begin position="230"/>
        <end position="393"/>
    </location>
</feature>
<protein>
    <recommendedName>
        <fullName evidence="1">DNA replication ATP-dependent helicase/nuclease</fullName>
        <ecNumber evidence="1">3.1.-.-</ecNumber>
        <ecNumber evidence="1">3.6.4.12</ecNumber>
    </recommendedName>
</protein>
<keyword evidence="1" id="KW-0408">Iron</keyword>
<feature type="region of interest" description="Disordered" evidence="2">
    <location>
        <begin position="1"/>
        <end position="26"/>
    </location>
</feature>
<dbReference type="AlphaFoldDB" id="A0A6A2XTK3"/>
<gene>
    <name evidence="4" type="ORF">F3Y22_tig00113725pilonHSYRG01741</name>
</gene>
<dbReference type="GO" id="GO:0033567">
    <property type="term" value="P:DNA replication, Okazaki fragment processing"/>
    <property type="evidence" value="ECO:0007669"/>
    <property type="project" value="UniProtKB-UniRule"/>
</dbReference>
<keyword evidence="5" id="KW-1185">Reference proteome</keyword>
<dbReference type="GO" id="GO:0046872">
    <property type="term" value="F:metal ion binding"/>
    <property type="evidence" value="ECO:0007669"/>
    <property type="project" value="UniProtKB-UniRule"/>
</dbReference>
<feature type="compositionally biased region" description="Polar residues" evidence="2">
    <location>
        <begin position="54"/>
        <end position="69"/>
    </location>
</feature>
<dbReference type="CDD" id="cd18808">
    <property type="entry name" value="SF1_C_Upf1"/>
    <property type="match status" value="1"/>
</dbReference>
<comment type="function">
    <text evidence="1">Key enzyme involved in DNA replication and DNA repair. Involved in Okazaki fragments processing by cleaving long flaps that escape FEN1: flaps that are longer than 27 nucleotides are coated by replication protein A complex (RPA), leading to recruit DNA2 which cleaves the flap until it is too short to bind RPA and becomes a substrate for FEN1. Also involved in 5'-end resection of DNA during double-strand break (DSB) repair by mediating the cleavage of 5'-ssDNA.</text>
</comment>
<keyword evidence="1" id="KW-0234">DNA repair</keyword>
<dbReference type="EC" id="3.1.-.-" evidence="1"/>
<dbReference type="GO" id="GO:0006281">
    <property type="term" value="P:DNA repair"/>
    <property type="evidence" value="ECO:0007669"/>
    <property type="project" value="UniProtKB-KW"/>
</dbReference>
<dbReference type="GO" id="GO:0005524">
    <property type="term" value="F:ATP binding"/>
    <property type="evidence" value="ECO:0007669"/>
    <property type="project" value="UniProtKB-UniRule"/>
</dbReference>
<evidence type="ECO:0000313" key="4">
    <source>
        <dbReference type="EMBL" id="KAE8661669.1"/>
    </source>
</evidence>
<sequence>MPPKTRRKPNPSSSKKPNVSNNQSKVQPSKFGIQHFFERHSQNALLVSQHKHTNNPSSPLAATSATPPKSNAAALLVEEAPANGVVSIPPNHNIHSDSSPGVGVADEVSPLITKSTSLKPFSFPPGMLACYLISSLCGKLFVTGMNLNSVEEIKLKFDLVKVVAVTCLGITSPLLSGKKFDVCIIDEAGQTTLPICVTGTLDVCIYICPSWRSLSVASLDSGMYIFIVSSRLSEAHPQAIAPLQSHYRMCQSIMELSNALIYGDRLRCGSPEIANVKLKFTKPISCSPWLKTAALEARDQRSDGSLYNCRGGLVNNGIEGKDIGIITPYNSRANLIRHACKASVETHTIDRYQGRDKDCILVSFVRSTENPRNCTTSLLADWHRINISLTRPKVLQVLQLFCCVKFLKSHLRVYEWMVVEYRKR</sequence>
<comment type="similarity">
    <text evidence="1">Belongs to the DNA2/NAM7 helicase family.</text>
</comment>
<dbReference type="GO" id="GO:0071932">
    <property type="term" value="P:replication fork reversal"/>
    <property type="evidence" value="ECO:0007669"/>
    <property type="project" value="TreeGrafter"/>
</dbReference>
<comment type="caution">
    <text evidence="4">The sequence shown here is derived from an EMBL/GenBank/DDBJ whole genome shotgun (WGS) entry which is preliminary data.</text>
</comment>
<dbReference type="GO" id="GO:0005737">
    <property type="term" value="C:cytoplasm"/>
    <property type="evidence" value="ECO:0007669"/>
    <property type="project" value="TreeGrafter"/>
</dbReference>
<dbReference type="PANTHER" id="PTHR10887:SF433">
    <property type="entry name" value="DNA REPLICATION ATP-DEPENDENT HELICASE_NUCLEASE DNA2"/>
    <property type="match status" value="1"/>
</dbReference>
<dbReference type="GO" id="GO:0017116">
    <property type="term" value="F:single-stranded DNA helicase activity"/>
    <property type="evidence" value="ECO:0007669"/>
    <property type="project" value="UniProtKB-UniRule"/>
</dbReference>
<keyword evidence="1" id="KW-0004">4Fe-4S</keyword>
<feature type="region of interest" description="Disordered" evidence="2">
    <location>
        <begin position="50"/>
        <end position="69"/>
    </location>
</feature>
<keyword evidence="1" id="KW-0411">Iron-sulfur</keyword>
<organism evidence="4 5">
    <name type="scientific">Hibiscus syriacus</name>
    <name type="common">Rose of Sharon</name>
    <dbReference type="NCBI Taxonomy" id="106335"/>
    <lineage>
        <taxon>Eukaryota</taxon>
        <taxon>Viridiplantae</taxon>
        <taxon>Streptophyta</taxon>
        <taxon>Embryophyta</taxon>
        <taxon>Tracheophyta</taxon>
        <taxon>Spermatophyta</taxon>
        <taxon>Magnoliopsida</taxon>
        <taxon>eudicotyledons</taxon>
        <taxon>Gunneridae</taxon>
        <taxon>Pentapetalae</taxon>
        <taxon>rosids</taxon>
        <taxon>malvids</taxon>
        <taxon>Malvales</taxon>
        <taxon>Malvaceae</taxon>
        <taxon>Malvoideae</taxon>
        <taxon>Hibiscus</taxon>
    </lineage>
</organism>
<dbReference type="EMBL" id="VEPZ02001720">
    <property type="protein sequence ID" value="KAE8661669.1"/>
    <property type="molecule type" value="Genomic_DNA"/>
</dbReference>
<reference evidence="4" key="1">
    <citation type="submission" date="2019-09" db="EMBL/GenBank/DDBJ databases">
        <title>Draft genome information of white flower Hibiscus syriacus.</title>
        <authorList>
            <person name="Kim Y.-M."/>
        </authorList>
    </citation>
    <scope>NUCLEOTIDE SEQUENCE [LARGE SCALE GENOMIC DNA]</scope>
    <source>
        <strain evidence="4">YM2019G1</strain>
    </source>
</reference>
<dbReference type="Proteomes" id="UP000436088">
    <property type="component" value="Unassembled WGS sequence"/>
</dbReference>
<keyword evidence="1" id="KW-0540">Nuclease</keyword>
<dbReference type="Gene3D" id="3.40.50.300">
    <property type="entry name" value="P-loop containing nucleotide triphosphate hydrolases"/>
    <property type="match status" value="2"/>
</dbReference>
<accession>A0A6A2XTK3</accession>
<keyword evidence="1" id="KW-0158">Chromosome</keyword>
<dbReference type="GO" id="GO:0051539">
    <property type="term" value="F:4 iron, 4 sulfur cluster binding"/>
    <property type="evidence" value="ECO:0007669"/>
    <property type="project" value="UniProtKB-UniRule"/>
</dbReference>
<dbReference type="InterPro" id="IPR045055">
    <property type="entry name" value="DNA2/NAM7-like"/>
</dbReference>
<keyword evidence="1" id="KW-0235">DNA replication</keyword>
<keyword evidence="1" id="KW-0067">ATP-binding</keyword>
<keyword evidence="1" id="KW-0378">Hydrolase</keyword>
<keyword evidence="1" id="KW-0479">Metal-binding</keyword>
<comment type="catalytic activity">
    <reaction evidence="1">
        <text>ATP + H2O = ADP + phosphate + H(+)</text>
        <dbReference type="Rhea" id="RHEA:13065"/>
        <dbReference type="ChEBI" id="CHEBI:15377"/>
        <dbReference type="ChEBI" id="CHEBI:15378"/>
        <dbReference type="ChEBI" id="CHEBI:30616"/>
        <dbReference type="ChEBI" id="CHEBI:43474"/>
        <dbReference type="ChEBI" id="CHEBI:456216"/>
        <dbReference type="EC" id="3.6.4.12"/>
    </reaction>
</comment>
<keyword evidence="1 4" id="KW-0347">Helicase</keyword>
<dbReference type="EC" id="3.6.4.12" evidence="1"/>
<evidence type="ECO:0000256" key="1">
    <source>
        <dbReference type="RuleBase" id="RU367041"/>
    </source>
</evidence>
<dbReference type="Pfam" id="PF13087">
    <property type="entry name" value="AAA_12"/>
    <property type="match status" value="1"/>
</dbReference>
<keyword evidence="1" id="KW-0539">Nucleus</keyword>
<proteinExistence type="inferred from homology"/>